<protein>
    <recommendedName>
        <fullName evidence="2">DNA-3-methyladenine glycosylase II</fullName>
        <ecNumber evidence="2">3.2.2.21</ecNumber>
    </recommendedName>
</protein>
<dbReference type="GO" id="GO:0032131">
    <property type="term" value="F:alkylated DNA binding"/>
    <property type="evidence" value="ECO:0007669"/>
    <property type="project" value="TreeGrafter"/>
</dbReference>
<sequence>MSGTEHDRALGEAVATVVARDPDLRAVYERLGPPPSRREAPGFAALIRILTAQQVSLASASAIWTRLNQILEVNPSAVATATDEVFREAGFSRPKVRYARALAEHVLSGRLDLEALAGDDDEAVRAALTAVPGIGNWTADIYLLFCLGRLDTWPGGDLAIQEALRDIKCLSERPNERQTCLIAEDWQPYRGAAAQLLWQHYRFLKFGDNSAENGVLPVTDGASR</sequence>
<accession>A0A9J7ART8</accession>
<feature type="domain" description="HhH-GPD" evidence="5">
    <location>
        <begin position="51"/>
        <end position="202"/>
    </location>
</feature>
<dbReference type="RefSeq" id="WP_257768342.1">
    <property type="nucleotide sequence ID" value="NZ_CP102480.1"/>
</dbReference>
<dbReference type="CDD" id="cd00056">
    <property type="entry name" value="ENDO3c"/>
    <property type="match status" value="1"/>
</dbReference>
<dbReference type="GO" id="GO:0008725">
    <property type="term" value="F:DNA-3-methyladenine glycosylase activity"/>
    <property type="evidence" value="ECO:0007669"/>
    <property type="project" value="TreeGrafter"/>
</dbReference>
<dbReference type="GO" id="GO:0006307">
    <property type="term" value="P:DNA alkylation repair"/>
    <property type="evidence" value="ECO:0007669"/>
    <property type="project" value="TreeGrafter"/>
</dbReference>
<comment type="catalytic activity">
    <reaction evidence="1">
        <text>Hydrolysis of alkylated DNA, releasing 3-methyladenine, 3-methylguanine, 7-methylguanine and 7-methyladenine.</text>
        <dbReference type="EC" id="3.2.2.21"/>
    </reaction>
</comment>
<dbReference type="SUPFAM" id="SSF48150">
    <property type="entry name" value="DNA-glycosylase"/>
    <property type="match status" value="1"/>
</dbReference>
<dbReference type="GO" id="GO:0005737">
    <property type="term" value="C:cytoplasm"/>
    <property type="evidence" value="ECO:0007669"/>
    <property type="project" value="TreeGrafter"/>
</dbReference>
<dbReference type="Proteomes" id="UP001060336">
    <property type="component" value="Chromosome"/>
</dbReference>
<dbReference type="EMBL" id="CP102480">
    <property type="protein sequence ID" value="UUX49586.1"/>
    <property type="molecule type" value="Genomic_DNA"/>
</dbReference>
<keyword evidence="7" id="KW-1185">Reference proteome</keyword>
<proteinExistence type="predicted"/>
<evidence type="ECO:0000259" key="5">
    <source>
        <dbReference type="SMART" id="SM00478"/>
    </source>
</evidence>
<dbReference type="SMART" id="SM00478">
    <property type="entry name" value="ENDO3c"/>
    <property type="match status" value="1"/>
</dbReference>
<dbReference type="PANTHER" id="PTHR43003">
    <property type="entry name" value="DNA-3-METHYLADENINE GLYCOSYLASE"/>
    <property type="match status" value="1"/>
</dbReference>
<evidence type="ECO:0000256" key="3">
    <source>
        <dbReference type="ARBA" id="ARBA00022763"/>
    </source>
</evidence>
<dbReference type="GO" id="GO:0043916">
    <property type="term" value="F:DNA-7-methylguanine glycosylase activity"/>
    <property type="evidence" value="ECO:0007669"/>
    <property type="project" value="TreeGrafter"/>
</dbReference>
<dbReference type="Pfam" id="PF00730">
    <property type="entry name" value="HhH-GPD"/>
    <property type="match status" value="1"/>
</dbReference>
<evidence type="ECO:0000313" key="7">
    <source>
        <dbReference type="Proteomes" id="UP001060336"/>
    </source>
</evidence>
<dbReference type="InterPro" id="IPR051912">
    <property type="entry name" value="Alkylbase_DNA_Glycosylase/TA"/>
</dbReference>
<dbReference type="Gene3D" id="1.10.340.30">
    <property type="entry name" value="Hypothetical protein, domain 2"/>
    <property type="match status" value="1"/>
</dbReference>
<dbReference type="Gene3D" id="1.10.1670.40">
    <property type="match status" value="1"/>
</dbReference>
<dbReference type="PANTHER" id="PTHR43003:SF13">
    <property type="entry name" value="DNA-3-METHYLADENINE GLYCOSYLASE 2"/>
    <property type="match status" value="1"/>
</dbReference>
<dbReference type="InterPro" id="IPR011257">
    <property type="entry name" value="DNA_glycosylase"/>
</dbReference>
<name>A0A9J7ART8_9PROT</name>
<reference evidence="6" key="1">
    <citation type="submission" date="2022-08" db="EMBL/GenBank/DDBJ databases">
        <title>Nisaea acidiphila sp. nov., isolated from a marine algal debris and emended description of the genus Nisaea Urios et al. 2008.</title>
        <authorList>
            <person name="Kwon K."/>
        </authorList>
    </citation>
    <scope>NUCLEOTIDE SEQUENCE</scope>
    <source>
        <strain evidence="6">MEBiC11861</strain>
    </source>
</reference>
<evidence type="ECO:0000256" key="4">
    <source>
        <dbReference type="ARBA" id="ARBA00023204"/>
    </source>
</evidence>
<organism evidence="6 7">
    <name type="scientific">Nisaea acidiphila</name>
    <dbReference type="NCBI Taxonomy" id="1862145"/>
    <lineage>
        <taxon>Bacteria</taxon>
        <taxon>Pseudomonadati</taxon>
        <taxon>Pseudomonadota</taxon>
        <taxon>Alphaproteobacteria</taxon>
        <taxon>Rhodospirillales</taxon>
        <taxon>Thalassobaculaceae</taxon>
        <taxon>Nisaea</taxon>
    </lineage>
</organism>
<evidence type="ECO:0000256" key="1">
    <source>
        <dbReference type="ARBA" id="ARBA00000086"/>
    </source>
</evidence>
<evidence type="ECO:0000256" key="2">
    <source>
        <dbReference type="ARBA" id="ARBA00012000"/>
    </source>
</evidence>
<dbReference type="KEGG" id="naci:NUH88_19570"/>
<dbReference type="AlphaFoldDB" id="A0A9J7ART8"/>
<keyword evidence="3" id="KW-0227">DNA damage</keyword>
<gene>
    <name evidence="6" type="ORF">NUH88_19570</name>
</gene>
<dbReference type="EC" id="3.2.2.21" evidence="2"/>
<keyword evidence="4" id="KW-0234">DNA repair</keyword>
<dbReference type="InterPro" id="IPR003265">
    <property type="entry name" value="HhH-GPD_domain"/>
</dbReference>
<evidence type="ECO:0000313" key="6">
    <source>
        <dbReference type="EMBL" id="UUX49586.1"/>
    </source>
</evidence>
<dbReference type="GO" id="GO:0032993">
    <property type="term" value="C:protein-DNA complex"/>
    <property type="evidence" value="ECO:0007669"/>
    <property type="project" value="TreeGrafter"/>
</dbReference>
<dbReference type="GO" id="GO:0006285">
    <property type="term" value="P:base-excision repair, AP site formation"/>
    <property type="evidence" value="ECO:0007669"/>
    <property type="project" value="TreeGrafter"/>
</dbReference>